<reference evidence="1 2" key="1">
    <citation type="submission" date="2022-10" db="EMBL/GenBank/DDBJ databases">
        <title>Roseococcus glaciei nov., sp. nov., isolated from glacier.</title>
        <authorList>
            <person name="Liu Q."/>
            <person name="Xin Y.-H."/>
        </authorList>
    </citation>
    <scope>NUCLEOTIDE SEQUENCE [LARGE SCALE GENOMIC DNA]</scope>
    <source>
        <strain evidence="1 2">MDT2-1-1</strain>
    </source>
</reference>
<proteinExistence type="predicted"/>
<dbReference type="Proteomes" id="UP001526430">
    <property type="component" value="Unassembled WGS sequence"/>
</dbReference>
<evidence type="ECO:0000313" key="1">
    <source>
        <dbReference type="EMBL" id="MCW8088252.1"/>
    </source>
</evidence>
<evidence type="ECO:0000313" key="2">
    <source>
        <dbReference type="Proteomes" id="UP001526430"/>
    </source>
</evidence>
<accession>A0ABT3P1H2</accession>
<dbReference type="InterPro" id="IPR029045">
    <property type="entry name" value="ClpP/crotonase-like_dom_sf"/>
</dbReference>
<organism evidence="1 2">
    <name type="scientific">Sabulicella glaciei</name>
    <dbReference type="NCBI Taxonomy" id="2984948"/>
    <lineage>
        <taxon>Bacteria</taxon>
        <taxon>Pseudomonadati</taxon>
        <taxon>Pseudomonadota</taxon>
        <taxon>Alphaproteobacteria</taxon>
        <taxon>Acetobacterales</taxon>
        <taxon>Acetobacteraceae</taxon>
        <taxon>Sabulicella</taxon>
    </lineage>
</organism>
<dbReference type="Gene3D" id="3.90.226.10">
    <property type="entry name" value="2-enoyl-CoA Hydratase, Chain A, domain 1"/>
    <property type="match status" value="1"/>
</dbReference>
<comment type="caution">
    <text evidence="1">The sequence shown here is derived from an EMBL/GenBank/DDBJ whole genome shotgun (WGS) entry which is preliminary data.</text>
</comment>
<dbReference type="SUPFAM" id="SSF52096">
    <property type="entry name" value="ClpP/crotonase"/>
    <property type="match status" value="1"/>
</dbReference>
<gene>
    <name evidence="1" type="ORF">OF850_21915</name>
</gene>
<keyword evidence="2" id="KW-1185">Reference proteome</keyword>
<name>A0ABT3P1H2_9PROT</name>
<dbReference type="RefSeq" id="WP_301592449.1">
    <property type="nucleotide sequence ID" value="NZ_JAPFQI010000030.1"/>
</dbReference>
<sequence length="346" mass="36628">MRLLWLGLLVLIAPLGVAAQPMKFSFHCFANASESCFVIASGTLDGGAADRFDAFLDGPNGVEGFQVLLDSTGGSLQDGMALGRRIRAREFHTVVGQHDGASVDPPTAGNCLSACAYAFLGGVGRRVPEGSRLGFHQFGLPGGAAMPNASGLAGGQEVSGLLLTYIIEMGVDPRLFVLASATPHTGMTYPSLEQRLTYDIETPRGFDRFVLEPYRAGVIAVSKRRDAPRIYDQASQLTAFCRARAARLLLTVPGVPVEAGVGATLGLGPTGGEREIRPAQVSGRTAGDGAVFEVALTPEDAQALTQAREMRLQINAPRVAGGPHWMQRDLSNTDRQTIAAAFRFCI</sequence>
<protein>
    <submittedName>
        <fullName evidence="1">Uncharacterized protein</fullName>
    </submittedName>
</protein>
<dbReference type="EMBL" id="JAPFQI010000030">
    <property type="protein sequence ID" value="MCW8088252.1"/>
    <property type="molecule type" value="Genomic_DNA"/>
</dbReference>